<feature type="transmembrane region" description="Helical" evidence="5">
    <location>
        <begin position="407"/>
        <end position="427"/>
    </location>
</feature>
<dbReference type="EMBL" id="CATQJL010000303">
    <property type="protein sequence ID" value="CAJ0600790.1"/>
    <property type="molecule type" value="Genomic_DNA"/>
</dbReference>
<keyword evidence="8" id="KW-1185">Reference proteome</keyword>
<evidence type="ECO:0000313" key="8">
    <source>
        <dbReference type="Proteomes" id="UP001176961"/>
    </source>
</evidence>
<gene>
    <name evidence="7" type="ORF">CYNAS_LOCUS12773</name>
</gene>
<reference evidence="7" key="1">
    <citation type="submission" date="2023-07" db="EMBL/GenBank/DDBJ databases">
        <authorList>
            <consortium name="CYATHOMIX"/>
        </authorList>
    </citation>
    <scope>NUCLEOTIDE SEQUENCE</scope>
    <source>
        <strain evidence="7">N/A</strain>
    </source>
</reference>
<dbReference type="AlphaFoldDB" id="A0AA36GYM5"/>
<dbReference type="GO" id="GO:0016020">
    <property type="term" value="C:membrane"/>
    <property type="evidence" value="ECO:0007669"/>
    <property type="project" value="UniProtKB-SubCell"/>
</dbReference>
<evidence type="ECO:0000259" key="6">
    <source>
        <dbReference type="Pfam" id="PF06271"/>
    </source>
</evidence>
<name>A0AA36GYM5_CYLNA</name>
<feature type="transmembrane region" description="Helical" evidence="5">
    <location>
        <begin position="483"/>
        <end position="501"/>
    </location>
</feature>
<feature type="transmembrane region" description="Helical" evidence="5">
    <location>
        <begin position="38"/>
        <end position="55"/>
    </location>
</feature>
<organism evidence="7 8">
    <name type="scientific">Cylicocyclus nassatus</name>
    <name type="common">Nematode worm</name>
    <dbReference type="NCBI Taxonomy" id="53992"/>
    <lineage>
        <taxon>Eukaryota</taxon>
        <taxon>Metazoa</taxon>
        <taxon>Ecdysozoa</taxon>
        <taxon>Nematoda</taxon>
        <taxon>Chromadorea</taxon>
        <taxon>Rhabditida</taxon>
        <taxon>Rhabditina</taxon>
        <taxon>Rhabditomorpha</taxon>
        <taxon>Strongyloidea</taxon>
        <taxon>Strongylidae</taxon>
        <taxon>Cylicocyclus</taxon>
    </lineage>
</organism>
<keyword evidence="3 5" id="KW-1133">Transmembrane helix</keyword>
<feature type="transmembrane region" description="Helical" evidence="5">
    <location>
        <begin position="439"/>
        <end position="462"/>
    </location>
</feature>
<dbReference type="PANTHER" id="PTHR35337:SF1">
    <property type="entry name" value="SLR1478 PROTEIN"/>
    <property type="match status" value="1"/>
</dbReference>
<keyword evidence="4 5" id="KW-0472">Membrane</keyword>
<dbReference type="Pfam" id="PF01944">
    <property type="entry name" value="SpoIIM"/>
    <property type="match status" value="1"/>
</dbReference>
<feature type="transmembrane region" description="Helical" evidence="5">
    <location>
        <begin position="326"/>
        <end position="346"/>
    </location>
</feature>
<proteinExistence type="predicted"/>
<feature type="domain" description="RDD" evidence="6">
    <location>
        <begin position="25"/>
        <end position="146"/>
    </location>
</feature>
<dbReference type="InterPro" id="IPR002798">
    <property type="entry name" value="SpoIIM-like"/>
</dbReference>
<keyword evidence="2 5" id="KW-0812">Transmembrane</keyword>
<dbReference type="PANTHER" id="PTHR35337">
    <property type="entry name" value="SLR1478 PROTEIN"/>
    <property type="match status" value="1"/>
</dbReference>
<protein>
    <recommendedName>
        <fullName evidence="6">RDD domain-containing protein</fullName>
    </recommendedName>
</protein>
<dbReference type="InterPro" id="IPR010432">
    <property type="entry name" value="RDD"/>
</dbReference>
<accession>A0AA36GYM5</accession>
<evidence type="ECO:0000256" key="5">
    <source>
        <dbReference type="SAM" id="Phobius"/>
    </source>
</evidence>
<evidence type="ECO:0000256" key="3">
    <source>
        <dbReference type="ARBA" id="ARBA00022989"/>
    </source>
</evidence>
<evidence type="ECO:0000256" key="2">
    <source>
        <dbReference type="ARBA" id="ARBA00022692"/>
    </source>
</evidence>
<sequence length="542" mass="59251">MAAPMLDTYREVVTPEGVLLQLPAAGPLPRAMAWLVDLGVRVAVLVLMSIPLALLDTFGSGLYLMLMFLVYWAYPIVCEALWGRTLGKRALGLRVLSRDGAPVGWMASITRNLLRTVDMLPFGYALGLVSSLFDPHGRRLGDLVAGTVVVHAPALYLPPPPTIDSVLAPPQPLRPDEQAALMAFAERAPRLSAARQQELAGIAEPLTGAQGQIGQEQFVARYQQEWQDLEQWLLLRAGASRRARRKASGLALDDTAFPQRYRRLCQQLALARERGYSPQLVQRLQQLMQQGHSVLYRTRPTRWRAALEFLVADFPLLVRSQARSMWVALAMFALPALACFVLAQVYPDLIHMLMDNRQIAAMERMYDPAAERLGRDSGTDWMMFGHYVMNNISIALRTFASGLLAGLGTLLVLSFNGVTIGAVAGHLQHIGYGGPFWRFVAGHGAFELTAIVIAGGAGLQLGMKLLAPGRRSRLDALVDGGRIGARLCLGVAFMLLVAAFIEAFWSSIAEVPAWGKFSVAGVLWAGVLLWLWRGGRGAGDAH</sequence>
<evidence type="ECO:0000313" key="7">
    <source>
        <dbReference type="EMBL" id="CAJ0600790.1"/>
    </source>
</evidence>
<comment type="subcellular location">
    <subcellularLocation>
        <location evidence="1">Membrane</location>
        <topology evidence="1">Multi-pass membrane protein</topology>
    </subcellularLocation>
</comment>
<evidence type="ECO:0000256" key="1">
    <source>
        <dbReference type="ARBA" id="ARBA00004141"/>
    </source>
</evidence>
<evidence type="ECO:0000256" key="4">
    <source>
        <dbReference type="ARBA" id="ARBA00023136"/>
    </source>
</evidence>
<feature type="transmembrane region" description="Helical" evidence="5">
    <location>
        <begin position="513"/>
        <end position="532"/>
    </location>
</feature>
<feature type="transmembrane region" description="Helical" evidence="5">
    <location>
        <begin position="61"/>
        <end position="82"/>
    </location>
</feature>
<comment type="caution">
    <text evidence="7">The sequence shown here is derived from an EMBL/GenBank/DDBJ whole genome shotgun (WGS) entry which is preliminary data.</text>
</comment>
<dbReference type="Pfam" id="PF06271">
    <property type="entry name" value="RDD"/>
    <property type="match status" value="1"/>
</dbReference>
<dbReference type="Proteomes" id="UP001176961">
    <property type="component" value="Unassembled WGS sequence"/>
</dbReference>